<dbReference type="Proteomes" id="UP001500280">
    <property type="component" value="Unassembled WGS sequence"/>
</dbReference>
<protein>
    <submittedName>
        <fullName evidence="2">Dihydrofolate reductase family protein</fullName>
    </submittedName>
</protein>
<reference evidence="3" key="1">
    <citation type="journal article" date="2019" name="Int. J. Syst. Evol. Microbiol.">
        <title>The Global Catalogue of Microorganisms (GCM) 10K type strain sequencing project: providing services to taxonomists for standard genome sequencing and annotation.</title>
        <authorList>
            <consortium name="The Broad Institute Genomics Platform"/>
            <consortium name="The Broad Institute Genome Sequencing Center for Infectious Disease"/>
            <person name="Wu L."/>
            <person name="Ma J."/>
        </authorList>
    </citation>
    <scope>NUCLEOTIDE SEQUENCE [LARGE SCALE GENOMIC DNA]</scope>
    <source>
        <strain evidence="3">JCM 14307</strain>
    </source>
</reference>
<dbReference type="InterPro" id="IPR002734">
    <property type="entry name" value="RibDG_C"/>
</dbReference>
<evidence type="ECO:0000313" key="3">
    <source>
        <dbReference type="Proteomes" id="UP001500280"/>
    </source>
</evidence>
<organism evidence="2 3">
    <name type="scientific">Kribbella yunnanensis</name>
    <dbReference type="NCBI Taxonomy" id="190194"/>
    <lineage>
        <taxon>Bacteria</taxon>
        <taxon>Bacillati</taxon>
        <taxon>Actinomycetota</taxon>
        <taxon>Actinomycetes</taxon>
        <taxon>Propionibacteriales</taxon>
        <taxon>Kribbellaceae</taxon>
        <taxon>Kribbella</taxon>
    </lineage>
</organism>
<gene>
    <name evidence="2" type="ORF">GCM10009745_24670</name>
</gene>
<proteinExistence type="predicted"/>
<dbReference type="Pfam" id="PF01872">
    <property type="entry name" value="RibD_C"/>
    <property type="match status" value="1"/>
</dbReference>
<dbReference type="PANTHER" id="PTHR38011">
    <property type="entry name" value="DIHYDROFOLATE REDUCTASE FAMILY PROTEIN (AFU_ORTHOLOGUE AFUA_8G06820)"/>
    <property type="match status" value="1"/>
</dbReference>
<dbReference type="Gene3D" id="3.40.430.10">
    <property type="entry name" value="Dihydrofolate Reductase, subunit A"/>
    <property type="match status" value="1"/>
</dbReference>
<feature type="domain" description="Bacterial bifunctional deaminase-reductase C-terminal" evidence="1">
    <location>
        <begin position="44"/>
        <end position="167"/>
    </location>
</feature>
<keyword evidence="3" id="KW-1185">Reference proteome</keyword>
<name>A0ABP4SZK7_9ACTN</name>
<dbReference type="RefSeq" id="WP_344149651.1">
    <property type="nucleotide sequence ID" value="NZ_BAAANF010000008.1"/>
</dbReference>
<accession>A0ABP4SZK7</accession>
<evidence type="ECO:0000313" key="2">
    <source>
        <dbReference type="EMBL" id="GAA1679817.1"/>
    </source>
</evidence>
<comment type="caution">
    <text evidence="2">The sequence shown here is derived from an EMBL/GenBank/DDBJ whole genome shotgun (WGS) entry which is preliminary data.</text>
</comment>
<dbReference type="InterPro" id="IPR050765">
    <property type="entry name" value="Riboflavin_Biosynth_HTPR"/>
</dbReference>
<dbReference type="PANTHER" id="PTHR38011:SF11">
    <property type="entry name" value="2,5-DIAMINO-6-RIBOSYLAMINO-4(3H)-PYRIMIDINONE 5'-PHOSPHATE REDUCTASE"/>
    <property type="match status" value="1"/>
</dbReference>
<dbReference type="SUPFAM" id="SSF53597">
    <property type="entry name" value="Dihydrofolate reductase-like"/>
    <property type="match status" value="1"/>
</dbReference>
<dbReference type="InterPro" id="IPR024072">
    <property type="entry name" value="DHFR-like_dom_sf"/>
</dbReference>
<dbReference type="EMBL" id="BAAANF010000008">
    <property type="protein sequence ID" value="GAA1679817.1"/>
    <property type="molecule type" value="Genomic_DNA"/>
</dbReference>
<sequence length="188" mass="20692">MTDNKNRRLVQGVLVSLNGITSEPLTWAGPYFGDGSAEHSLAALERSGGMLMGRRTYEVFSRQWPKATGPYADFLNRMPKFVFSSTLAKAEWNNTTVIGGDVAKEVRALKEAEGNDLVVYGHGRFGQTLVDAGLVDELNLTIVPVFVPDGVPFFREGGDEHRWELVRAGQGHDPGLANLTYRPVVTER</sequence>
<evidence type="ECO:0000259" key="1">
    <source>
        <dbReference type="Pfam" id="PF01872"/>
    </source>
</evidence>